<dbReference type="InterPro" id="IPR036282">
    <property type="entry name" value="Glutathione-S-Trfase_C_sf"/>
</dbReference>
<dbReference type="EMBL" id="GHBY01000419">
    <property type="protein sequence ID" value="MUP40596.1"/>
    <property type="molecule type" value="Transcribed_RNA"/>
</dbReference>
<accession>A0A646QD81</accession>
<evidence type="ECO:0000256" key="2">
    <source>
        <dbReference type="RuleBase" id="RU003494"/>
    </source>
</evidence>
<dbReference type="PANTHER" id="PTHR43969:SF9">
    <property type="entry name" value="GLUTATHIONE S TRANSFERASE D10, ISOFORM A-RELATED"/>
    <property type="match status" value="1"/>
</dbReference>
<proteinExistence type="inferred from homology"/>
<reference evidence="5" key="1">
    <citation type="submission" date="2018-11" db="EMBL/GenBank/DDBJ databases">
        <title>Venom-gland transcriptomics and venom proteomics of the Florida green centipede (Hemiscolopendra marginata) reveal sex-based variation in a centipede venom.</title>
        <authorList>
            <person name="Nystrom G.S."/>
            <person name="Ward M.J."/>
            <person name="Ellsworth S.A."/>
            <person name="Rokyta D.R."/>
        </authorList>
    </citation>
    <scope>NUCLEOTIDE SEQUENCE</scope>
    <source>
        <tissue evidence="5">Venom gland</tissue>
    </source>
</reference>
<feature type="domain" description="GST N-terminal" evidence="3">
    <location>
        <begin position="1"/>
        <end position="82"/>
    </location>
</feature>
<evidence type="ECO:0000259" key="3">
    <source>
        <dbReference type="PROSITE" id="PS50404"/>
    </source>
</evidence>
<dbReference type="PROSITE" id="PS50405">
    <property type="entry name" value="GST_CTER"/>
    <property type="match status" value="1"/>
</dbReference>
<sequence>MPIDFYYMQASAPCRAALLTAKALGVELNLKPTDLMQGEHLKPEFISINPQHTIPTIVDDGFNLWESRAVIAYLANKYGKDDKLYPKDAQKRGKVDQMLYFDMGTIYKCFGEYIYPQIFKNEAADPEKLKALKVALGHFDTALQKTKYAAGDELTIADMTLAASVSTAEACDIDIAEFSRVKEWLEEMKKLPYYNEANQTGADMFRQWFLSSKK</sequence>
<dbReference type="SUPFAM" id="SSF47616">
    <property type="entry name" value="GST C-terminal domain-like"/>
    <property type="match status" value="1"/>
</dbReference>
<evidence type="ECO:0000313" key="5">
    <source>
        <dbReference type="EMBL" id="MUP40596.1"/>
    </source>
</evidence>
<dbReference type="PANTHER" id="PTHR43969">
    <property type="entry name" value="GLUTATHIONE S TRANSFERASE D10, ISOFORM A-RELATED"/>
    <property type="match status" value="1"/>
</dbReference>
<dbReference type="InterPro" id="IPR010987">
    <property type="entry name" value="Glutathione-S-Trfase_C-like"/>
</dbReference>
<organism evidence="5">
    <name type="scientific">Hemiscolopendra marginata</name>
    <dbReference type="NCBI Taxonomy" id="943146"/>
    <lineage>
        <taxon>Eukaryota</taxon>
        <taxon>Metazoa</taxon>
        <taxon>Ecdysozoa</taxon>
        <taxon>Arthropoda</taxon>
        <taxon>Myriapoda</taxon>
        <taxon>Chilopoda</taxon>
        <taxon>Pleurostigmophora</taxon>
        <taxon>Scolopendromorpha</taxon>
        <taxon>Scolopendridae</taxon>
        <taxon>Hemiscolopendra</taxon>
    </lineage>
</organism>
<dbReference type="CDD" id="cd03045">
    <property type="entry name" value="GST_N_Delta_Epsilon"/>
    <property type="match status" value="1"/>
</dbReference>
<dbReference type="SFLD" id="SFLDG00358">
    <property type="entry name" value="Main_(cytGST)"/>
    <property type="match status" value="1"/>
</dbReference>
<dbReference type="GO" id="GO:0006749">
    <property type="term" value="P:glutathione metabolic process"/>
    <property type="evidence" value="ECO:0007669"/>
    <property type="project" value="TreeGrafter"/>
</dbReference>
<dbReference type="SUPFAM" id="SSF52833">
    <property type="entry name" value="Thioredoxin-like"/>
    <property type="match status" value="1"/>
</dbReference>
<dbReference type="SFLD" id="SFLDG01153">
    <property type="entry name" value="Main.4:_Theta-like"/>
    <property type="match status" value="1"/>
</dbReference>
<feature type="domain" description="GST C-terminal" evidence="4">
    <location>
        <begin position="88"/>
        <end position="214"/>
    </location>
</feature>
<dbReference type="SFLD" id="SFLDS00019">
    <property type="entry name" value="Glutathione_Transferase_(cytos"/>
    <property type="match status" value="1"/>
</dbReference>
<evidence type="ECO:0000259" key="4">
    <source>
        <dbReference type="PROSITE" id="PS50405"/>
    </source>
</evidence>
<name>A0A646QD81_9MYRI</name>
<dbReference type="FunFam" id="1.20.1050.10:FF:000007">
    <property type="entry name" value="Glutathione S-transferase 1-1"/>
    <property type="match status" value="1"/>
</dbReference>
<dbReference type="InterPro" id="IPR004046">
    <property type="entry name" value="GST_C"/>
</dbReference>
<dbReference type="FunFam" id="3.40.30.10:FF:000034">
    <property type="entry name" value="glutathione S-transferase 1"/>
    <property type="match status" value="1"/>
</dbReference>
<dbReference type="InterPro" id="IPR004045">
    <property type="entry name" value="Glutathione_S-Trfase_N"/>
</dbReference>
<dbReference type="AlphaFoldDB" id="A0A646QD81"/>
<dbReference type="CDD" id="cd03177">
    <property type="entry name" value="GST_C_Delta_Epsilon"/>
    <property type="match status" value="1"/>
</dbReference>
<dbReference type="Pfam" id="PF00043">
    <property type="entry name" value="GST_C"/>
    <property type="match status" value="1"/>
</dbReference>
<dbReference type="Pfam" id="PF02798">
    <property type="entry name" value="GST_N"/>
    <property type="match status" value="1"/>
</dbReference>
<comment type="subunit">
    <text evidence="1">Homodimer.</text>
</comment>
<dbReference type="PROSITE" id="PS50404">
    <property type="entry name" value="GST_NTER"/>
    <property type="match status" value="1"/>
</dbReference>
<dbReference type="InterPro" id="IPR036249">
    <property type="entry name" value="Thioredoxin-like_sf"/>
</dbReference>
<dbReference type="InterPro" id="IPR040079">
    <property type="entry name" value="Glutathione_S-Trfase"/>
</dbReference>
<dbReference type="Gene3D" id="3.40.30.10">
    <property type="entry name" value="Glutaredoxin"/>
    <property type="match status" value="1"/>
</dbReference>
<protein>
    <submittedName>
        <fullName evidence="5">GST1-1</fullName>
    </submittedName>
</protein>
<dbReference type="GO" id="GO:0004364">
    <property type="term" value="F:glutathione transferase activity"/>
    <property type="evidence" value="ECO:0007669"/>
    <property type="project" value="TreeGrafter"/>
</dbReference>
<comment type="similarity">
    <text evidence="2">Belongs to the GST superfamily.</text>
</comment>
<dbReference type="Gene3D" id="1.20.1050.10">
    <property type="match status" value="1"/>
</dbReference>
<evidence type="ECO:0000256" key="1">
    <source>
        <dbReference type="ARBA" id="ARBA00011738"/>
    </source>
</evidence>